<name>A0ABY5KM14_9CELL</name>
<organism evidence="2 3">
    <name type="scientific">Cellulomonas xiejunii</name>
    <dbReference type="NCBI Taxonomy" id="2968083"/>
    <lineage>
        <taxon>Bacteria</taxon>
        <taxon>Bacillati</taxon>
        <taxon>Actinomycetota</taxon>
        <taxon>Actinomycetes</taxon>
        <taxon>Micrococcales</taxon>
        <taxon>Cellulomonadaceae</taxon>
        <taxon>Cellulomonas</taxon>
    </lineage>
</organism>
<accession>A0ABY5KM14</accession>
<gene>
    <name evidence="2" type="ORF">NP048_17380</name>
</gene>
<dbReference type="Proteomes" id="UP001316384">
    <property type="component" value="Chromosome"/>
</dbReference>
<keyword evidence="1" id="KW-1133">Transmembrane helix</keyword>
<feature type="transmembrane region" description="Helical" evidence="1">
    <location>
        <begin position="25"/>
        <end position="43"/>
    </location>
</feature>
<sequence>MLFAAVAGLVCAALAQKAVRSRTWAWRTAAALCGLAALAVCAADTLGRGGSIWPAVVVTVLISASYAFSPRGSRAGR</sequence>
<dbReference type="EMBL" id="CP101987">
    <property type="protein sequence ID" value="UUI71539.1"/>
    <property type="molecule type" value="Genomic_DNA"/>
</dbReference>
<proteinExistence type="predicted"/>
<protein>
    <submittedName>
        <fullName evidence="2">Uncharacterized protein</fullName>
    </submittedName>
</protein>
<keyword evidence="3" id="KW-1185">Reference proteome</keyword>
<evidence type="ECO:0000313" key="3">
    <source>
        <dbReference type="Proteomes" id="UP001316384"/>
    </source>
</evidence>
<keyword evidence="1" id="KW-0812">Transmembrane</keyword>
<dbReference type="RefSeq" id="WP_227578869.1">
    <property type="nucleotide sequence ID" value="NZ_CP101987.1"/>
</dbReference>
<feature type="transmembrane region" description="Helical" evidence="1">
    <location>
        <begin position="50"/>
        <end position="68"/>
    </location>
</feature>
<reference evidence="2 3" key="1">
    <citation type="submission" date="2022-07" db="EMBL/GenBank/DDBJ databases">
        <title>Novel species in genus cellulomonas.</title>
        <authorList>
            <person name="Ye L."/>
        </authorList>
    </citation>
    <scope>NUCLEOTIDE SEQUENCE [LARGE SCALE GENOMIC DNA]</scope>
    <source>
        <strain evidence="3">zg-B89</strain>
    </source>
</reference>
<evidence type="ECO:0000256" key="1">
    <source>
        <dbReference type="SAM" id="Phobius"/>
    </source>
</evidence>
<evidence type="ECO:0000313" key="2">
    <source>
        <dbReference type="EMBL" id="UUI71539.1"/>
    </source>
</evidence>
<keyword evidence="1" id="KW-0472">Membrane</keyword>